<evidence type="ECO:0000313" key="2">
    <source>
        <dbReference type="EMBL" id="ROW00551.1"/>
    </source>
</evidence>
<keyword evidence="3" id="KW-1185">Reference proteome</keyword>
<accession>A0A423WB20</accession>
<comment type="caution">
    <text evidence="2">The sequence shown here is derived from an EMBL/GenBank/DDBJ whole genome shotgun (WGS) entry which is preliminary data.</text>
</comment>
<name>A0A423WB20_CYTCH</name>
<reference evidence="2 3" key="1">
    <citation type="submission" date="2015-09" db="EMBL/GenBank/DDBJ databases">
        <title>Host preference determinants of Valsa canker pathogens revealed by comparative genomics.</title>
        <authorList>
            <person name="Yin Z."/>
            <person name="Huang L."/>
        </authorList>
    </citation>
    <scope>NUCLEOTIDE SEQUENCE [LARGE SCALE GENOMIC DNA]</scope>
    <source>
        <strain evidence="2 3">YSFL</strain>
    </source>
</reference>
<dbReference type="Proteomes" id="UP000284375">
    <property type="component" value="Unassembled WGS sequence"/>
</dbReference>
<dbReference type="EMBL" id="LJZO01000008">
    <property type="protein sequence ID" value="ROW00551.1"/>
    <property type="molecule type" value="Genomic_DNA"/>
</dbReference>
<sequence length="348" mass="39885">MGSQQSFEPTGNECTEPSESFETVLAHTAPQIPPKVVQEYSPAAVNMVTHQGRGTAYYEPDNDSKPPRHIPPPPGFEFYHASRAIQRIPPPPGFENYIPDFDAATGTWSYSKIWVSEEERLRINFARMQENAHHTSLDRSPFFPQTPSEYAALLAEKKAAEAKRIRKRIQHSEETVQHRHDEVETETTTQPQVQNMELLLGKKMKDGLSLVLAMESCFNEIPDTAETEKVDWPPSSEFRSWKASQPPPGKRWRSDSHSGAWPFPRINMPYKSDKSDDISDNGEIPYSKRKMVFAPRWDWAPRFVRMTDEEGHMPVSEISMTWLFVVNPILADLVQDIQRRPPQEPLDD</sequence>
<evidence type="ECO:0000313" key="3">
    <source>
        <dbReference type="Proteomes" id="UP000284375"/>
    </source>
</evidence>
<dbReference type="AlphaFoldDB" id="A0A423WB20"/>
<dbReference type="OrthoDB" id="1703270at2759"/>
<organism evidence="2 3">
    <name type="scientific">Cytospora chrysosperma</name>
    <name type="common">Cytospora canker fungus</name>
    <name type="synonym">Sphaeria chrysosperma</name>
    <dbReference type="NCBI Taxonomy" id="252740"/>
    <lineage>
        <taxon>Eukaryota</taxon>
        <taxon>Fungi</taxon>
        <taxon>Dikarya</taxon>
        <taxon>Ascomycota</taxon>
        <taxon>Pezizomycotina</taxon>
        <taxon>Sordariomycetes</taxon>
        <taxon>Sordariomycetidae</taxon>
        <taxon>Diaporthales</taxon>
        <taxon>Cytosporaceae</taxon>
        <taxon>Cytospora</taxon>
    </lineage>
</organism>
<protein>
    <submittedName>
        <fullName evidence="2">Uncharacterized protein</fullName>
    </submittedName>
</protein>
<dbReference type="STRING" id="252740.A0A423WB20"/>
<gene>
    <name evidence="2" type="ORF">VSDG_03234</name>
</gene>
<feature type="region of interest" description="Disordered" evidence="1">
    <location>
        <begin position="228"/>
        <end position="258"/>
    </location>
</feature>
<evidence type="ECO:0000256" key="1">
    <source>
        <dbReference type="SAM" id="MobiDB-lite"/>
    </source>
</evidence>
<feature type="region of interest" description="Disordered" evidence="1">
    <location>
        <begin position="51"/>
        <end position="70"/>
    </location>
</feature>
<feature type="region of interest" description="Disordered" evidence="1">
    <location>
        <begin position="263"/>
        <end position="282"/>
    </location>
</feature>
<proteinExistence type="predicted"/>